<evidence type="ECO:0000313" key="8">
    <source>
        <dbReference type="Proteomes" id="UP000053372"/>
    </source>
</evidence>
<dbReference type="Pfam" id="PF00027">
    <property type="entry name" value="cNMP_binding"/>
    <property type="match status" value="1"/>
</dbReference>
<sequence>MIHLSIIDLQALRLAPLFARFTDEQMCWLAENSSELHLQPGKKFVTQGDPANYFYVLLEGELWLTKDVGGQEIYVNTYEAGTIFGEMSLLIDKPYIANGRAVKESHVLQLGKEVFWDMLTHCPSITRGLLSTMAGRLQLLESMSQQHEKFIALGTLAAGIAHELNNPAAATLRAAEQLQEPLQILSLFAPQFCQQSMTREQIISISNLQNHLEKHVAKPVKLDSLAQSDLEEEVTAWLEMHDVIDGWKIAPTLVQAGLDIKWLDNFAQHLVTGSLTDMLTWIDAKLTGIYLLNEIKLSTSRISDLVRAIKDYSYMDQGPLQNIDVHEGIESTLIILNYKLKKNMVVSREYDNSLPRIYVYGSQLNQVWTNLIDNAIDAIKEPGHICIRTLRENDYVLVEIIDNGPGIPPEIQSRIFEPFFTTKGVGEGTGLGLHIAYRIVVANHQGDIRVLSQPGSTCFQIRLPIEQSR</sequence>
<dbReference type="InterPro" id="IPR036890">
    <property type="entry name" value="HATPase_C_sf"/>
</dbReference>
<gene>
    <name evidence="7" type="ORF">BC008_22375</name>
</gene>
<dbReference type="SUPFAM" id="SSF47384">
    <property type="entry name" value="Homodimeric domain of signal transducing histidine kinase"/>
    <property type="match status" value="1"/>
</dbReference>
<dbReference type="CDD" id="cd00038">
    <property type="entry name" value="CAP_ED"/>
    <property type="match status" value="1"/>
</dbReference>
<evidence type="ECO:0000313" key="7">
    <source>
        <dbReference type="EMBL" id="KST65725.1"/>
    </source>
</evidence>
<dbReference type="InterPro" id="IPR014710">
    <property type="entry name" value="RmlC-like_jellyroll"/>
</dbReference>
<dbReference type="Proteomes" id="UP000053372">
    <property type="component" value="Unassembled WGS sequence"/>
</dbReference>
<dbReference type="SUPFAM" id="SSF55874">
    <property type="entry name" value="ATPase domain of HSP90 chaperone/DNA topoisomerase II/histidine kinase"/>
    <property type="match status" value="1"/>
</dbReference>
<accession>A0A0V7ZME5</accession>
<keyword evidence="3" id="KW-0808">Transferase</keyword>
<dbReference type="InterPro" id="IPR000595">
    <property type="entry name" value="cNMP-bd_dom"/>
</dbReference>
<dbReference type="Gene3D" id="3.30.565.10">
    <property type="entry name" value="Histidine kinase-like ATPase, C-terminal domain"/>
    <property type="match status" value="1"/>
</dbReference>
<keyword evidence="4" id="KW-0902">Two-component regulatory system</keyword>
<dbReference type="InterPro" id="IPR005467">
    <property type="entry name" value="His_kinase_dom"/>
</dbReference>
<evidence type="ECO:0000256" key="2">
    <source>
        <dbReference type="ARBA" id="ARBA00012438"/>
    </source>
</evidence>
<dbReference type="RefSeq" id="WP_036265923.1">
    <property type="nucleotide sequence ID" value="NZ_LMTZ01000105.1"/>
</dbReference>
<dbReference type="InterPro" id="IPR018490">
    <property type="entry name" value="cNMP-bd_dom_sf"/>
</dbReference>
<feature type="domain" description="Cyclic nucleotide-binding" evidence="5">
    <location>
        <begin position="17"/>
        <end position="136"/>
    </location>
</feature>
<dbReference type="PROSITE" id="PS50109">
    <property type="entry name" value="HIS_KIN"/>
    <property type="match status" value="1"/>
</dbReference>
<name>A0A0V7ZME5_9CYAN</name>
<dbReference type="SUPFAM" id="SSF51206">
    <property type="entry name" value="cAMP-binding domain-like"/>
    <property type="match status" value="1"/>
</dbReference>
<dbReference type="SMART" id="SM00100">
    <property type="entry name" value="cNMP"/>
    <property type="match status" value="1"/>
</dbReference>
<dbReference type="InterPro" id="IPR036097">
    <property type="entry name" value="HisK_dim/P_sf"/>
</dbReference>
<dbReference type="EC" id="2.7.13.3" evidence="2"/>
<dbReference type="PANTHER" id="PTHR43065:SF48">
    <property type="entry name" value="HISTIDINE KINASE"/>
    <property type="match status" value="1"/>
</dbReference>
<dbReference type="Gene3D" id="1.10.287.130">
    <property type="match status" value="1"/>
</dbReference>
<comment type="caution">
    <text evidence="7">The sequence shown here is derived from an EMBL/GenBank/DDBJ whole genome shotgun (WGS) entry which is preliminary data.</text>
</comment>
<dbReference type="Gene3D" id="2.60.120.10">
    <property type="entry name" value="Jelly Rolls"/>
    <property type="match status" value="1"/>
</dbReference>
<dbReference type="PRINTS" id="PR00344">
    <property type="entry name" value="BCTRLSENSOR"/>
</dbReference>
<dbReference type="PROSITE" id="PS50042">
    <property type="entry name" value="CNMP_BINDING_3"/>
    <property type="match status" value="1"/>
</dbReference>
<keyword evidence="3" id="KW-0418">Kinase</keyword>
<reference evidence="7 8" key="1">
    <citation type="journal article" date="2015" name="Genome Announc.">
        <title>Draft Genome of the Euendolithic (true boring) Cyanobacterium Mastigocoleus testarum strain BC008.</title>
        <authorList>
            <person name="Guida B.S."/>
            <person name="Garcia-Pichel F."/>
        </authorList>
    </citation>
    <scope>NUCLEOTIDE SEQUENCE [LARGE SCALE GENOMIC DNA]</scope>
    <source>
        <strain evidence="7 8">BC008</strain>
    </source>
</reference>
<dbReference type="SMART" id="SM00387">
    <property type="entry name" value="HATPase_c"/>
    <property type="match status" value="1"/>
</dbReference>
<organism evidence="7 8">
    <name type="scientific">Mastigocoleus testarum BC008</name>
    <dbReference type="NCBI Taxonomy" id="371196"/>
    <lineage>
        <taxon>Bacteria</taxon>
        <taxon>Bacillati</taxon>
        <taxon>Cyanobacteriota</taxon>
        <taxon>Cyanophyceae</taxon>
        <taxon>Nostocales</taxon>
        <taxon>Hapalosiphonaceae</taxon>
        <taxon>Mastigocoleus</taxon>
    </lineage>
</organism>
<comment type="catalytic activity">
    <reaction evidence="1">
        <text>ATP + protein L-histidine = ADP + protein N-phospho-L-histidine.</text>
        <dbReference type="EC" id="2.7.13.3"/>
    </reaction>
</comment>
<dbReference type="GO" id="GO:0000155">
    <property type="term" value="F:phosphorelay sensor kinase activity"/>
    <property type="evidence" value="ECO:0007669"/>
    <property type="project" value="InterPro"/>
</dbReference>
<protein>
    <recommendedName>
        <fullName evidence="2">histidine kinase</fullName>
        <ecNumber evidence="2">2.7.13.3</ecNumber>
    </recommendedName>
</protein>
<dbReference type="InterPro" id="IPR003594">
    <property type="entry name" value="HATPase_dom"/>
</dbReference>
<dbReference type="InterPro" id="IPR004358">
    <property type="entry name" value="Sig_transdc_His_kin-like_C"/>
</dbReference>
<evidence type="ECO:0000256" key="4">
    <source>
        <dbReference type="ARBA" id="ARBA00023012"/>
    </source>
</evidence>
<proteinExistence type="predicted"/>
<evidence type="ECO:0000256" key="1">
    <source>
        <dbReference type="ARBA" id="ARBA00000085"/>
    </source>
</evidence>
<keyword evidence="8" id="KW-1185">Reference proteome</keyword>
<dbReference type="Pfam" id="PF02518">
    <property type="entry name" value="HATPase_c"/>
    <property type="match status" value="1"/>
</dbReference>
<evidence type="ECO:0000256" key="3">
    <source>
        <dbReference type="ARBA" id="ARBA00022777"/>
    </source>
</evidence>
<feature type="domain" description="Histidine kinase" evidence="6">
    <location>
        <begin position="266"/>
        <end position="467"/>
    </location>
</feature>
<evidence type="ECO:0000259" key="5">
    <source>
        <dbReference type="PROSITE" id="PS50042"/>
    </source>
</evidence>
<dbReference type="EMBL" id="LMTZ01000105">
    <property type="protein sequence ID" value="KST65725.1"/>
    <property type="molecule type" value="Genomic_DNA"/>
</dbReference>
<evidence type="ECO:0000259" key="6">
    <source>
        <dbReference type="PROSITE" id="PS50109"/>
    </source>
</evidence>
<dbReference type="AlphaFoldDB" id="A0A0V7ZME5"/>
<dbReference type="PANTHER" id="PTHR43065">
    <property type="entry name" value="SENSOR HISTIDINE KINASE"/>
    <property type="match status" value="1"/>
</dbReference>